<protein>
    <submittedName>
        <fullName evidence="1">Putative zinc ribbon protein</fullName>
    </submittedName>
</protein>
<sequence length="276" mass="30785">MPEPVKQWWARRQFSRGRAVPYDVGTYRSGWAAYPELIRQYHPELNHGIVLSQVPLAADVLLCWECTAGHRFAATPTEQRERPGQVRRRSAWCPECSALARPQPVVLGEARPLPRTPRRPAPALCTKTPDVPAGTAFVSECAPRPASAAEGRLRSGLVALIEFDASVNAVKVSRPFFRHTEVWPDIVLPELRIALEYDTVGRHGLEHVGKRQDADLRKDRALRAAGWEVIRIRTGKLEPLGPHDLALSSVGTKSIARIIDELRVIRGALLVDAYLR</sequence>
<dbReference type="OrthoDB" id="5111079at2"/>
<evidence type="ECO:0000313" key="2">
    <source>
        <dbReference type="Proteomes" id="UP000317209"/>
    </source>
</evidence>
<dbReference type="EMBL" id="VFOX01000002">
    <property type="protein sequence ID" value="TQL82056.1"/>
    <property type="molecule type" value="Genomic_DNA"/>
</dbReference>
<comment type="caution">
    <text evidence="1">The sequence shown here is derived from an EMBL/GenBank/DDBJ whole genome shotgun (WGS) entry which is preliminary data.</text>
</comment>
<evidence type="ECO:0000313" key="1">
    <source>
        <dbReference type="EMBL" id="TQL82056.1"/>
    </source>
</evidence>
<organism evidence="1 2">
    <name type="scientific">Microbacterium saperdae</name>
    <dbReference type="NCBI Taxonomy" id="69368"/>
    <lineage>
        <taxon>Bacteria</taxon>
        <taxon>Bacillati</taxon>
        <taxon>Actinomycetota</taxon>
        <taxon>Actinomycetes</taxon>
        <taxon>Micrococcales</taxon>
        <taxon>Microbacteriaceae</taxon>
        <taxon>Microbacterium</taxon>
    </lineage>
</organism>
<reference evidence="1 2" key="1">
    <citation type="submission" date="2019-06" db="EMBL/GenBank/DDBJ databases">
        <title>Sequencing the genomes of 1000 actinobacteria strains.</title>
        <authorList>
            <person name="Klenk H.-P."/>
        </authorList>
    </citation>
    <scope>NUCLEOTIDE SEQUENCE [LARGE SCALE GENOMIC DNA]</scope>
    <source>
        <strain evidence="1 2">DSM 20169</strain>
    </source>
</reference>
<dbReference type="Proteomes" id="UP000317209">
    <property type="component" value="Unassembled WGS sequence"/>
</dbReference>
<dbReference type="AlphaFoldDB" id="A0A543BBB2"/>
<dbReference type="Gene3D" id="3.40.960.10">
    <property type="entry name" value="VSR Endonuclease"/>
    <property type="match status" value="1"/>
</dbReference>
<name>A0A543BBB2_9MICO</name>
<accession>A0A543BBB2</accession>
<gene>
    <name evidence="1" type="ORF">FB560_3538</name>
</gene>
<proteinExistence type="predicted"/>
<dbReference type="RefSeq" id="WP_141873968.1">
    <property type="nucleotide sequence ID" value="NZ_VFOX01000002.1"/>
</dbReference>
<keyword evidence="2" id="KW-1185">Reference proteome</keyword>